<reference evidence="3 4" key="1">
    <citation type="journal article" date="2022" name="IScience">
        <title>An ultrasensitive nanofiber-based assay for enzymatic hydrolysis and deep-sea microbial degradation of cellulose.</title>
        <authorList>
            <person name="Tsudome M."/>
            <person name="Tachioka M."/>
            <person name="Miyazaki M."/>
            <person name="Uchimura K."/>
            <person name="Tsuda M."/>
            <person name="Takaki Y."/>
            <person name="Deguchi S."/>
        </authorList>
    </citation>
    <scope>NUCLEOTIDE SEQUENCE [LARGE SCALE GENOMIC DNA]</scope>
    <source>
        <strain evidence="3 4">GE09</strain>
    </source>
</reference>
<evidence type="ECO:0000313" key="4">
    <source>
        <dbReference type="Proteomes" id="UP001320119"/>
    </source>
</evidence>
<feature type="region of interest" description="Disordered" evidence="1">
    <location>
        <begin position="312"/>
        <end position="338"/>
    </location>
</feature>
<accession>A0AAN2BKF5</accession>
<dbReference type="RefSeq" id="WP_236982004.1">
    <property type="nucleotide sequence ID" value="NZ_AP023086.1"/>
</dbReference>
<feature type="transmembrane region" description="Helical" evidence="2">
    <location>
        <begin position="104"/>
        <end position="124"/>
    </location>
</feature>
<name>A0AAN2BKF5_9GAMM</name>
<keyword evidence="2" id="KW-0812">Transmembrane</keyword>
<keyword evidence="4" id="KW-1185">Reference proteome</keyword>
<feature type="transmembrane region" description="Helical" evidence="2">
    <location>
        <begin position="59"/>
        <end position="84"/>
    </location>
</feature>
<dbReference type="KEGG" id="marq:MARGE09_P2170"/>
<feature type="transmembrane region" description="Helical" evidence="2">
    <location>
        <begin position="28"/>
        <end position="47"/>
    </location>
</feature>
<evidence type="ECO:0008006" key="5">
    <source>
        <dbReference type="Google" id="ProtNLM"/>
    </source>
</evidence>
<dbReference type="EMBL" id="AP023086">
    <property type="protein sequence ID" value="BCD97969.1"/>
    <property type="molecule type" value="Genomic_DNA"/>
</dbReference>
<organism evidence="3 4">
    <name type="scientific">Marinagarivorans cellulosilyticus</name>
    <dbReference type="NCBI Taxonomy" id="2721545"/>
    <lineage>
        <taxon>Bacteria</taxon>
        <taxon>Pseudomonadati</taxon>
        <taxon>Pseudomonadota</taxon>
        <taxon>Gammaproteobacteria</taxon>
        <taxon>Cellvibrionales</taxon>
        <taxon>Cellvibrionaceae</taxon>
        <taxon>Marinagarivorans</taxon>
    </lineage>
</organism>
<evidence type="ECO:0000256" key="1">
    <source>
        <dbReference type="SAM" id="MobiDB-lite"/>
    </source>
</evidence>
<evidence type="ECO:0000313" key="3">
    <source>
        <dbReference type="EMBL" id="BCD97969.1"/>
    </source>
</evidence>
<dbReference type="Proteomes" id="UP001320119">
    <property type="component" value="Chromosome"/>
</dbReference>
<proteinExistence type="predicted"/>
<dbReference type="AlphaFoldDB" id="A0AAN2BKF5"/>
<keyword evidence="2" id="KW-0472">Membrane</keyword>
<sequence>MSILAVIACVWVLWGAWRGYKRGAIRVLAGVLSLLLGYVACFLWGWPLAQSLAGKVTPFLQWPIAAGSIFLVAALVVNLLFWPLVKRFKQSAATAWLGVAGNTAMATVMLMAALWGAGLVAGAIPNPNIKDVLQQIGYSAEHPLVRISNAVMSRFIGVGLRLVGASDEQVKAGVVLAQTPAAGVMNLQAVSGSNETKALLHSEPLKQAIANGDVEQLIQHPDFVAFSQQPGMESMIALVPRDNGESQAQALATTMVDVFQRVEHIKQSDETRKVLEDPEIQAIMQSGDTARLMTHPKMQPLLAAIMGGSMAREPEKPTTHAPVNEQAEQIKTEQPVAPSGPAHEVMFKWKSTDGQTHFSTWDRIPKAYREGAELINL</sequence>
<keyword evidence="2" id="KW-1133">Transmembrane helix</keyword>
<gene>
    <name evidence="3" type="ORF">MARGE09_P2170</name>
</gene>
<evidence type="ECO:0000256" key="2">
    <source>
        <dbReference type="SAM" id="Phobius"/>
    </source>
</evidence>
<protein>
    <recommendedName>
        <fullName evidence="5">CvpA family protein</fullName>
    </recommendedName>
</protein>